<organism evidence="1">
    <name type="scientific">Shigella dysenteriae 1</name>
    <dbReference type="NCBI Taxonomy" id="984897"/>
    <lineage>
        <taxon>Bacteria</taxon>
        <taxon>Pseudomonadati</taxon>
        <taxon>Pseudomonadota</taxon>
        <taxon>Gammaproteobacteria</taxon>
        <taxon>Enterobacterales</taxon>
        <taxon>Enterobacteriaceae</taxon>
        <taxon>Shigella</taxon>
    </lineage>
</organism>
<accession>A0A142CM06</accession>
<dbReference type="AlphaFoldDB" id="A0A142CM06"/>
<reference evidence="1" key="1">
    <citation type="journal article" date="2016" name="Nat. Microbiol.">
        <title>Global phylogeography and evolutionary history of Shigella dysenteriae type 1.</title>
        <authorList>
            <person name="Njamkepo E."/>
            <person name="Fawal N."/>
            <person name="Tran-Dien A."/>
            <person name="Hawkey J."/>
            <person name="Strockbine N."/>
            <person name="Jenkins C."/>
            <person name="Talukder K.A."/>
            <person name="Bercion R."/>
            <person name="Kuleshov K."/>
            <person name="Kolinska R."/>
            <person name="Russell J.E."/>
            <person name="Kaftyreva L."/>
            <person name="Accou-Demartin M."/>
            <person name="Karas A."/>
            <person name="Vandenberg O."/>
            <person name="Mather A.E."/>
            <person name="Mason C.J."/>
            <person name="Page A.J."/>
            <person name="Ramamurthy T."/>
            <person name="Bizet C."/>
            <person name="Gamian A."/>
            <person name="Carle I."/>
            <person name="Sow A.G."/>
            <person name="Bouchier C."/>
            <person name="Wester A.L."/>
            <person name="Lejay-Collin M."/>
            <person name="Fonkoua M.C."/>
            <person name="Hello S.L."/>
            <person name="Blaser M.J."/>
            <person name="Jernberg C."/>
            <person name="Ruckly C."/>
            <person name="Merens A."/>
            <person name="Page A.L."/>
            <person name="Aslett M."/>
            <person name="Roggentin P."/>
            <person name="Fruth A."/>
            <person name="Denamur E."/>
            <person name="Venkatesan M."/>
            <person name="Bercovier H."/>
            <person name="Bodhidatta L."/>
            <person name="Chiou C.S."/>
            <person name="Clermont D."/>
            <person name="Colonna B."/>
            <person name="Egorova S."/>
            <person name="Pazhani G.P."/>
            <person name="Ezernitchi A.V."/>
            <person name="Guigon G."/>
            <person name="Harris S.R."/>
            <person name="Izumiya H."/>
            <person name="Korzeniowska-Kowal A."/>
            <person name="Lutynska A."/>
            <person name="Gouali M."/>
            <person name="Grimont F."/>
            <person name="Langendorf C."/>
            <person name="Marejkova M."/>
            <person name="Peterson L.A."/>
            <person name="Perez-Perez G."/>
            <person name="Ngandjio A."/>
            <person name="Podkolzin A."/>
            <person name="Souche E."/>
            <person name="Makarova M."/>
            <person name="Shipulin G.A."/>
            <person name="Ye C."/>
            <person name="Zemlickova H."/>
            <person name="Herpay M."/>
            <person name="Grimont P.A."/>
            <person name="Parkhill J."/>
            <person name="Sansonetti P."/>
            <person name="Holt K.E."/>
            <person name="Brisse S."/>
            <person name="Thomson N.R."/>
            <person name="Weill F.X."/>
        </authorList>
    </citation>
    <scope>NUCLEOTIDE SEQUENCE</scope>
    <source>
        <strain evidence="1">CAR10</strain>
        <plasmid evidence="1">pCAR10</plasmid>
    </source>
</reference>
<protein>
    <submittedName>
        <fullName evidence="1">Uncharacterized protein</fullName>
    </submittedName>
</protein>
<dbReference type="EMBL" id="KT754161">
    <property type="protein sequence ID" value="AMQ11601.1"/>
    <property type="molecule type" value="Genomic_DNA"/>
</dbReference>
<geneLocation type="plasmid" evidence="1">
    <name>pCAR10</name>
</geneLocation>
<sequence length="137" mass="15029">MQTSRVNGLTSGVFAFLAPASCLNQKGSDTRRDNTTFPFADHVPAFSGYYYKNAGDGENLLFPVSGVGQLSNAKASVISIYYILLYIFFLQPDSALYYLTYAQTSFGTLSYNLFIVNSARRWSAAELKASRSLSGKS</sequence>
<evidence type="ECO:0000313" key="1">
    <source>
        <dbReference type="EMBL" id="AMQ11601.1"/>
    </source>
</evidence>
<keyword evidence="1" id="KW-0614">Plasmid</keyword>
<proteinExistence type="predicted"/>
<name>A0A142CM06_SHIDY</name>